<evidence type="ECO:0000313" key="6">
    <source>
        <dbReference type="WBParaSite" id="GPUH_0000278601-mRNA-1"/>
    </source>
</evidence>
<protein>
    <submittedName>
        <fullName evidence="6">Tho2 domain-containing protein</fullName>
    </submittedName>
</protein>
<evidence type="ECO:0000313" key="4">
    <source>
        <dbReference type="EMBL" id="VDK36392.1"/>
    </source>
</evidence>
<comment type="subunit">
    <text evidence="1">Component of the THO subcomplex, which is composed of THOC1, THOC2, THOC3, THOC5, THOC6 and THOC7. The THO subcomplex interacts with DDX39B to form the THO-DDX39B complex which multimerizes into a 28-subunit tetrameric assembly. Component of the transcription/export (TREX) complex at least composed of ALYREF/THOC4, DDX39B, SARNP/CIP29, CHTOP and the THO subcomplex; in the complex interacts with THOC1, THOC3, THOC5, THOC7 and DDX39B. TREX seems to have a dynamic structure involving ATP-dependent remodeling. Interacts with POLDIP3 and ZC3H11A.</text>
</comment>
<feature type="compositionally biased region" description="Basic and acidic residues" evidence="2">
    <location>
        <begin position="215"/>
        <end position="230"/>
    </location>
</feature>
<evidence type="ECO:0000313" key="5">
    <source>
        <dbReference type="Proteomes" id="UP000271098"/>
    </source>
</evidence>
<dbReference type="GO" id="GO:0003729">
    <property type="term" value="F:mRNA binding"/>
    <property type="evidence" value="ECO:0007669"/>
    <property type="project" value="TreeGrafter"/>
</dbReference>
<organism evidence="6">
    <name type="scientific">Gongylonema pulchrum</name>
    <dbReference type="NCBI Taxonomy" id="637853"/>
    <lineage>
        <taxon>Eukaryota</taxon>
        <taxon>Metazoa</taxon>
        <taxon>Ecdysozoa</taxon>
        <taxon>Nematoda</taxon>
        <taxon>Chromadorea</taxon>
        <taxon>Rhabditida</taxon>
        <taxon>Spirurina</taxon>
        <taxon>Spiruromorpha</taxon>
        <taxon>Spiruroidea</taxon>
        <taxon>Gongylonematidae</taxon>
        <taxon>Gongylonema</taxon>
    </lineage>
</organism>
<feature type="region of interest" description="Disordered" evidence="2">
    <location>
        <begin position="200"/>
        <end position="244"/>
    </location>
</feature>
<feature type="domain" description="THO complex subunitTHOC2 C-terminal" evidence="3">
    <location>
        <begin position="2"/>
        <end position="134"/>
    </location>
</feature>
<dbReference type="OrthoDB" id="29024at2759"/>
<feature type="region of interest" description="Disordered" evidence="2">
    <location>
        <begin position="157"/>
        <end position="177"/>
    </location>
</feature>
<dbReference type="Pfam" id="PF11262">
    <property type="entry name" value="Tho2"/>
    <property type="match status" value="1"/>
</dbReference>
<dbReference type="Proteomes" id="UP000271098">
    <property type="component" value="Unassembled WGS sequence"/>
</dbReference>
<dbReference type="AlphaFoldDB" id="A0A183D240"/>
<evidence type="ECO:0000256" key="1">
    <source>
        <dbReference type="ARBA" id="ARBA00047033"/>
    </source>
</evidence>
<dbReference type="GO" id="GO:0000445">
    <property type="term" value="C:THO complex part of transcription export complex"/>
    <property type="evidence" value="ECO:0007669"/>
    <property type="project" value="TreeGrafter"/>
</dbReference>
<keyword evidence="5" id="KW-1185">Reference proteome</keyword>
<gene>
    <name evidence="4" type="ORF">GPUH_LOCUS2781</name>
</gene>
<dbReference type="InterPro" id="IPR040007">
    <property type="entry name" value="Tho2"/>
</dbReference>
<proteinExistence type="predicted"/>
<reference evidence="4 5" key="2">
    <citation type="submission" date="2018-11" db="EMBL/GenBank/DDBJ databases">
        <authorList>
            <consortium name="Pathogen Informatics"/>
        </authorList>
    </citation>
    <scope>NUCLEOTIDE SEQUENCE [LARGE SCALE GENOMIC DNA]</scope>
</reference>
<reference evidence="6" key="1">
    <citation type="submission" date="2016-06" db="UniProtKB">
        <authorList>
            <consortium name="WormBaseParasite"/>
        </authorList>
    </citation>
    <scope>IDENTIFICATION</scope>
</reference>
<dbReference type="GO" id="GO:0006406">
    <property type="term" value="P:mRNA export from nucleus"/>
    <property type="evidence" value="ECO:0007669"/>
    <property type="project" value="InterPro"/>
</dbReference>
<dbReference type="EMBL" id="UYRT01004398">
    <property type="protein sequence ID" value="VDK36392.1"/>
    <property type="molecule type" value="Genomic_DNA"/>
</dbReference>
<sequence length="244" mass="27346">MSLVLEYVQRWHSEKGVFEKECLRFPGFMTKLQVRNADATSTDSASDGMNYESYRTLCHKWQYRMTRSCLSILDGTNYVMMRNCLIVMIKTLANFPLIENHIANIEKAVNRVRDVEKGHRDDLSLMAASYAGHLRMRKTHTYTESQFHNRITDAAKKATRATPTKSPAGGNSATVKTPSAKNINAEAVDSSKQQQVHPIAVTVPDPRKASNGVTESRRAVVADEEKRKAEMAVADAPSKKKLSK</sequence>
<evidence type="ECO:0000259" key="3">
    <source>
        <dbReference type="Pfam" id="PF11262"/>
    </source>
</evidence>
<dbReference type="GO" id="GO:0006397">
    <property type="term" value="P:mRNA processing"/>
    <property type="evidence" value="ECO:0007669"/>
    <property type="project" value="InterPro"/>
</dbReference>
<name>A0A183D240_9BILA</name>
<dbReference type="PANTHER" id="PTHR21597:SF0">
    <property type="entry name" value="THO COMPLEX SUBUNIT 2"/>
    <property type="match status" value="1"/>
</dbReference>
<accession>A0A183D240</accession>
<dbReference type="PANTHER" id="PTHR21597">
    <property type="entry name" value="THO2 PROTEIN"/>
    <property type="match status" value="1"/>
</dbReference>
<dbReference type="InterPro" id="IPR021418">
    <property type="entry name" value="THO_THOC2_C"/>
</dbReference>
<evidence type="ECO:0000256" key="2">
    <source>
        <dbReference type="SAM" id="MobiDB-lite"/>
    </source>
</evidence>
<dbReference type="WBParaSite" id="GPUH_0000278601-mRNA-1">
    <property type="protein sequence ID" value="GPUH_0000278601-mRNA-1"/>
    <property type="gene ID" value="GPUH_0000278601"/>
</dbReference>